<dbReference type="EMBL" id="JACIFO010000006">
    <property type="protein sequence ID" value="MBB4119364.1"/>
    <property type="molecule type" value="Genomic_DNA"/>
</dbReference>
<dbReference type="RefSeq" id="WP_221403710.1">
    <property type="nucleotide sequence ID" value="NZ_JACIFO010000006.1"/>
</dbReference>
<evidence type="ECO:0000256" key="1">
    <source>
        <dbReference type="SAM" id="Phobius"/>
    </source>
</evidence>
<gene>
    <name evidence="2" type="ORF">GGR32_001662</name>
</gene>
<evidence type="ECO:0000313" key="3">
    <source>
        <dbReference type="Proteomes" id="UP000553034"/>
    </source>
</evidence>
<dbReference type="Proteomes" id="UP000553034">
    <property type="component" value="Unassembled WGS sequence"/>
</dbReference>
<protein>
    <submittedName>
        <fullName evidence="2">Uncharacterized protein</fullName>
    </submittedName>
</protein>
<comment type="caution">
    <text evidence="2">The sequence shown here is derived from an EMBL/GenBank/DDBJ whole genome shotgun (WGS) entry which is preliminary data.</text>
</comment>
<keyword evidence="1" id="KW-0472">Membrane</keyword>
<sequence>MIHKKHFIAYFFIGILCFVVSSSSLHSFFHQDKGFHIEKESDTFSIKSVSATHTDCTICSFNLHAFSINPTIYYQPPVLEIYTNITPVTPNRFLDNNRTYFSLRAPPFSLQKYVSKTC</sequence>
<reference evidence="2 3" key="1">
    <citation type="submission" date="2020-08" db="EMBL/GenBank/DDBJ databases">
        <title>Genomic Encyclopedia of Type Strains, Phase IV (KMG-IV): sequencing the most valuable type-strain genomes for metagenomic binning, comparative biology and taxonomic classification.</title>
        <authorList>
            <person name="Goeker M."/>
        </authorList>
    </citation>
    <scope>NUCLEOTIDE SEQUENCE [LARGE SCALE GENOMIC DNA]</scope>
    <source>
        <strain evidence="2 3">DSM 29568</strain>
    </source>
</reference>
<organism evidence="2 3">
    <name type="scientific">Mesonia hippocampi</name>
    <dbReference type="NCBI Taxonomy" id="1628250"/>
    <lineage>
        <taxon>Bacteria</taxon>
        <taxon>Pseudomonadati</taxon>
        <taxon>Bacteroidota</taxon>
        <taxon>Flavobacteriia</taxon>
        <taxon>Flavobacteriales</taxon>
        <taxon>Flavobacteriaceae</taxon>
        <taxon>Mesonia</taxon>
    </lineage>
</organism>
<feature type="transmembrane region" description="Helical" evidence="1">
    <location>
        <begin position="7"/>
        <end position="29"/>
    </location>
</feature>
<keyword evidence="3" id="KW-1185">Reference proteome</keyword>
<keyword evidence="1" id="KW-1133">Transmembrane helix</keyword>
<name>A0A840EZB7_9FLAO</name>
<keyword evidence="1" id="KW-0812">Transmembrane</keyword>
<proteinExistence type="predicted"/>
<evidence type="ECO:0000313" key="2">
    <source>
        <dbReference type="EMBL" id="MBB4119364.1"/>
    </source>
</evidence>
<accession>A0A840EZB7</accession>
<dbReference type="AlphaFoldDB" id="A0A840EZB7"/>